<feature type="transmembrane region" description="Helical" evidence="8">
    <location>
        <begin position="144"/>
        <end position="164"/>
    </location>
</feature>
<evidence type="ECO:0000313" key="12">
    <source>
        <dbReference type="Proteomes" id="UP000187412"/>
    </source>
</evidence>
<evidence type="ECO:0000256" key="2">
    <source>
        <dbReference type="ARBA" id="ARBA00022692"/>
    </source>
</evidence>
<evidence type="ECO:0000256" key="7">
    <source>
        <dbReference type="SAM" id="MobiDB-lite"/>
    </source>
</evidence>
<protein>
    <submittedName>
        <fullName evidence="11">Multidrug ABC transporter permease</fullName>
    </submittedName>
</protein>
<feature type="domain" description="ABC transporter" evidence="9">
    <location>
        <begin position="343"/>
        <end position="578"/>
    </location>
</feature>
<feature type="transmembrane region" description="Helical" evidence="8">
    <location>
        <begin position="71"/>
        <end position="94"/>
    </location>
</feature>
<feature type="transmembrane region" description="Helical" evidence="8">
    <location>
        <begin position="170"/>
        <end position="187"/>
    </location>
</feature>
<evidence type="ECO:0000256" key="3">
    <source>
        <dbReference type="ARBA" id="ARBA00022741"/>
    </source>
</evidence>
<dbReference type="InterPro" id="IPR003439">
    <property type="entry name" value="ABC_transporter-like_ATP-bd"/>
</dbReference>
<dbReference type="SMART" id="SM00382">
    <property type="entry name" value="AAA"/>
    <property type="match status" value="1"/>
</dbReference>
<comment type="subcellular location">
    <subcellularLocation>
        <location evidence="1">Cell membrane</location>
        <topology evidence="1">Multi-pass membrane protein</topology>
    </subcellularLocation>
</comment>
<dbReference type="PROSITE" id="PS00211">
    <property type="entry name" value="ABC_TRANSPORTER_1"/>
    <property type="match status" value="1"/>
</dbReference>
<evidence type="ECO:0000256" key="6">
    <source>
        <dbReference type="ARBA" id="ARBA00023136"/>
    </source>
</evidence>
<keyword evidence="6 8" id="KW-0472">Membrane</keyword>
<dbReference type="InterPro" id="IPR027417">
    <property type="entry name" value="P-loop_NTPase"/>
</dbReference>
<dbReference type="PROSITE" id="PS50893">
    <property type="entry name" value="ABC_TRANSPORTER_2"/>
    <property type="match status" value="1"/>
</dbReference>
<dbReference type="InterPro" id="IPR003593">
    <property type="entry name" value="AAA+_ATPase"/>
</dbReference>
<keyword evidence="4" id="KW-0067">ATP-binding</keyword>
<evidence type="ECO:0000256" key="8">
    <source>
        <dbReference type="SAM" id="Phobius"/>
    </source>
</evidence>
<keyword evidence="3" id="KW-0547">Nucleotide-binding</keyword>
<dbReference type="Pfam" id="PF00005">
    <property type="entry name" value="ABC_tran"/>
    <property type="match status" value="1"/>
</dbReference>
<dbReference type="SUPFAM" id="SSF90123">
    <property type="entry name" value="ABC transporter transmembrane region"/>
    <property type="match status" value="1"/>
</dbReference>
<sequence>MNKSKSSRKQGAALKPFLKLLHETKPSYGLLALAVGLSMISTLVGLVIPMFTKNLVDGFSLASISKLQIAGIAGAFVAQTIAGGVSIYLLNYVGQKIVAGLRDRLWRKFLVLPVAYYNDNRTGESVSRMTNDTGILKTLISEHLASLFTGVISIVGSISVLLYLNWKMTLVLFTVLPLSALILVPLGRQMYKISKGTQDETASFTATLSGVLSEIRLVKSSGAEQREYEAGRTGIMNLLSFGIREGKISAMISPLVSFVFMMLLVVIIGYGGMQVSSGALTAGELVAFILYLIQIVMPLTQLTQFFTQVQKAKGASERIIETLAAQEEIYEGAEEADGLQGPIAIEDLSFGYKTGEQVLDKVSFSMLPGQVTAIVGPSGGGKTTLFSMLERFYEPQHGVIKLGGKPVSVFSLRSWRKLIGYVSQESPLLSGTIADNLGYGLDRKISEEEMRRAAAMAYADGFIRELPDGYQTDVGERGVKLSGGQRQRIAIARALLRDPKILMLDEATSSLDSQSEAVVQSALSNLMQGRTTIVIAHRLATVVNADQIIFIEKGRITGKGTHEELLRSHELYREFAEQQLQMNTPQLLEGGKEEATAEYGQNTGSGRRSAHPRIGGAVSES</sequence>
<evidence type="ECO:0000256" key="5">
    <source>
        <dbReference type="ARBA" id="ARBA00022989"/>
    </source>
</evidence>
<dbReference type="InterPro" id="IPR036640">
    <property type="entry name" value="ABC1_TM_sf"/>
</dbReference>
<dbReference type="Pfam" id="PF00664">
    <property type="entry name" value="ABC_membrane"/>
    <property type="match status" value="1"/>
</dbReference>
<comment type="caution">
    <text evidence="11">The sequence shown here is derived from an EMBL/GenBank/DDBJ whole genome shotgun (WGS) entry which is preliminary data.</text>
</comment>
<feature type="transmembrane region" description="Helical" evidence="8">
    <location>
        <begin position="28"/>
        <end position="51"/>
    </location>
</feature>
<dbReference type="SUPFAM" id="SSF52540">
    <property type="entry name" value="P-loop containing nucleoside triphosphate hydrolases"/>
    <property type="match status" value="1"/>
</dbReference>
<reference evidence="11 12" key="1">
    <citation type="submission" date="2016-10" db="EMBL/GenBank/DDBJ databases">
        <title>Paenibacillus species isolates.</title>
        <authorList>
            <person name="Beno S.M."/>
        </authorList>
    </citation>
    <scope>NUCLEOTIDE SEQUENCE [LARGE SCALE GENOMIC DNA]</scope>
    <source>
        <strain evidence="11 12">FSL H7-0744</strain>
    </source>
</reference>
<gene>
    <name evidence="11" type="ORF">BSK56_05565</name>
</gene>
<name>A0ABX3HKX7_PAEBO</name>
<dbReference type="InterPro" id="IPR017871">
    <property type="entry name" value="ABC_transporter-like_CS"/>
</dbReference>
<accession>A0ABX3HKX7</accession>
<organism evidence="11 12">
    <name type="scientific">Paenibacillus borealis</name>
    <dbReference type="NCBI Taxonomy" id="160799"/>
    <lineage>
        <taxon>Bacteria</taxon>
        <taxon>Bacillati</taxon>
        <taxon>Bacillota</taxon>
        <taxon>Bacilli</taxon>
        <taxon>Bacillales</taxon>
        <taxon>Paenibacillaceae</taxon>
        <taxon>Paenibacillus</taxon>
    </lineage>
</organism>
<evidence type="ECO:0000259" key="9">
    <source>
        <dbReference type="PROSITE" id="PS50893"/>
    </source>
</evidence>
<dbReference type="PANTHER" id="PTHR43394">
    <property type="entry name" value="ATP-DEPENDENT PERMEASE MDL1, MITOCHONDRIAL"/>
    <property type="match status" value="1"/>
</dbReference>
<dbReference type="PROSITE" id="PS50929">
    <property type="entry name" value="ABC_TM1F"/>
    <property type="match status" value="1"/>
</dbReference>
<dbReference type="Gene3D" id="1.20.1560.10">
    <property type="entry name" value="ABC transporter type 1, transmembrane domain"/>
    <property type="match status" value="1"/>
</dbReference>
<dbReference type="PANTHER" id="PTHR43394:SF1">
    <property type="entry name" value="ATP-BINDING CASSETTE SUB-FAMILY B MEMBER 10, MITOCHONDRIAL"/>
    <property type="match status" value="1"/>
</dbReference>
<evidence type="ECO:0000259" key="10">
    <source>
        <dbReference type="PROSITE" id="PS50929"/>
    </source>
</evidence>
<dbReference type="Gene3D" id="3.40.50.300">
    <property type="entry name" value="P-loop containing nucleotide triphosphate hydrolases"/>
    <property type="match status" value="1"/>
</dbReference>
<dbReference type="EMBL" id="MPTB01000005">
    <property type="protein sequence ID" value="OMD51336.1"/>
    <property type="molecule type" value="Genomic_DNA"/>
</dbReference>
<keyword evidence="5 8" id="KW-1133">Transmembrane helix</keyword>
<dbReference type="Proteomes" id="UP000187412">
    <property type="component" value="Unassembled WGS sequence"/>
</dbReference>
<feature type="transmembrane region" description="Helical" evidence="8">
    <location>
        <begin position="248"/>
        <end position="273"/>
    </location>
</feature>
<keyword evidence="2 8" id="KW-0812">Transmembrane</keyword>
<feature type="region of interest" description="Disordered" evidence="7">
    <location>
        <begin position="590"/>
        <end position="621"/>
    </location>
</feature>
<dbReference type="RefSeq" id="WP_038597492.1">
    <property type="nucleotide sequence ID" value="NZ_MPTB01000005.1"/>
</dbReference>
<evidence type="ECO:0000313" key="11">
    <source>
        <dbReference type="EMBL" id="OMD51336.1"/>
    </source>
</evidence>
<dbReference type="InterPro" id="IPR039421">
    <property type="entry name" value="Type_1_exporter"/>
</dbReference>
<feature type="transmembrane region" description="Helical" evidence="8">
    <location>
        <begin position="285"/>
        <end position="306"/>
    </location>
</feature>
<keyword evidence="12" id="KW-1185">Reference proteome</keyword>
<proteinExistence type="predicted"/>
<dbReference type="CDD" id="cd18551">
    <property type="entry name" value="ABC_6TM_LmrA_like"/>
    <property type="match status" value="1"/>
</dbReference>
<evidence type="ECO:0000256" key="1">
    <source>
        <dbReference type="ARBA" id="ARBA00004651"/>
    </source>
</evidence>
<evidence type="ECO:0000256" key="4">
    <source>
        <dbReference type="ARBA" id="ARBA00022840"/>
    </source>
</evidence>
<dbReference type="InterPro" id="IPR011527">
    <property type="entry name" value="ABC1_TM_dom"/>
</dbReference>
<feature type="domain" description="ABC transmembrane type-1" evidence="10">
    <location>
        <begin position="32"/>
        <end position="311"/>
    </location>
</feature>